<evidence type="ECO:0000256" key="2">
    <source>
        <dbReference type="ARBA" id="ARBA00004496"/>
    </source>
</evidence>
<keyword evidence="15" id="KW-1185">Reference proteome</keyword>
<name>A0A8D0LCE8_SPHPU</name>
<evidence type="ECO:0000259" key="12">
    <source>
        <dbReference type="Pfam" id="PF25248"/>
    </source>
</evidence>
<reference evidence="14" key="2">
    <citation type="submission" date="2025-09" db="UniProtKB">
        <authorList>
            <consortium name="Ensembl"/>
        </authorList>
    </citation>
    <scope>IDENTIFICATION</scope>
</reference>
<dbReference type="Pfam" id="PF24291">
    <property type="entry name" value="Ig_CFAP65"/>
    <property type="match status" value="1"/>
</dbReference>
<dbReference type="OMA" id="QQLKVMV"/>
<keyword evidence="4" id="KW-0282">Flagellum</keyword>
<dbReference type="GO" id="GO:0007288">
    <property type="term" value="P:sperm axoneme assembly"/>
    <property type="evidence" value="ECO:0007669"/>
    <property type="project" value="Ensembl"/>
</dbReference>
<dbReference type="InterPro" id="IPR013783">
    <property type="entry name" value="Ig-like_fold"/>
</dbReference>
<dbReference type="Pfam" id="PF25249">
    <property type="entry name" value="Ig_CFAP65_7th"/>
    <property type="match status" value="1"/>
</dbReference>
<feature type="domain" description="CFAP65 fourth Ig-like" evidence="10">
    <location>
        <begin position="354"/>
        <end position="448"/>
    </location>
</feature>
<dbReference type="Pfam" id="PF24816">
    <property type="entry name" value="Ig_CFAP65__9th"/>
    <property type="match status" value="1"/>
</dbReference>
<keyword evidence="3" id="KW-0963">Cytoplasm</keyword>
<evidence type="ECO:0000256" key="6">
    <source>
        <dbReference type="ARBA" id="ARBA00023273"/>
    </source>
</evidence>
<accession>A0A8D0LCE8</accession>
<evidence type="ECO:0000259" key="11">
    <source>
        <dbReference type="Pfam" id="PF24816"/>
    </source>
</evidence>
<evidence type="ECO:0000259" key="13">
    <source>
        <dbReference type="Pfam" id="PF25249"/>
    </source>
</evidence>
<evidence type="ECO:0000313" key="15">
    <source>
        <dbReference type="Proteomes" id="UP000694392"/>
    </source>
</evidence>
<dbReference type="InterPro" id="IPR057470">
    <property type="entry name" value="Ig_CFAP65_7th"/>
</dbReference>
<dbReference type="Pfam" id="PF25248">
    <property type="entry name" value="Ig_CFAP65_8th"/>
    <property type="match status" value="1"/>
</dbReference>
<feature type="region of interest" description="Disordered" evidence="7">
    <location>
        <begin position="1617"/>
        <end position="1653"/>
    </location>
</feature>
<comment type="subcellular location">
    <subcellularLocation>
        <location evidence="1">Cell projection</location>
        <location evidence="1">Cilium</location>
        <location evidence="1">Flagellum</location>
    </subcellularLocation>
    <subcellularLocation>
        <location evidence="2">Cytoplasm</location>
    </subcellularLocation>
</comment>
<feature type="domain" description="CFAP65 eight Ig-like" evidence="12">
    <location>
        <begin position="873"/>
        <end position="996"/>
    </location>
</feature>
<dbReference type="SUPFAM" id="SSF49354">
    <property type="entry name" value="PapD-like"/>
    <property type="match status" value="1"/>
</dbReference>
<dbReference type="Proteomes" id="UP000694392">
    <property type="component" value="Unplaced"/>
</dbReference>
<evidence type="ECO:0000256" key="5">
    <source>
        <dbReference type="ARBA" id="ARBA00023069"/>
    </source>
</evidence>
<dbReference type="InterPro" id="IPR057467">
    <property type="entry name" value="Ig_CFAP65_8th"/>
</dbReference>
<dbReference type="Pfam" id="PF24507">
    <property type="entry name" value="Ig_CFAP65_4th"/>
    <property type="match status" value="1"/>
</dbReference>
<evidence type="ECO:0000256" key="4">
    <source>
        <dbReference type="ARBA" id="ARBA00022846"/>
    </source>
</evidence>
<evidence type="ECO:0000313" key="14">
    <source>
        <dbReference type="Ensembl" id="ENSSPUP00000024734.1"/>
    </source>
</evidence>
<organism evidence="14 15">
    <name type="scientific">Sphenodon punctatus</name>
    <name type="common">Tuatara</name>
    <name type="synonym">Hatteria punctata</name>
    <dbReference type="NCBI Taxonomy" id="8508"/>
    <lineage>
        <taxon>Eukaryota</taxon>
        <taxon>Metazoa</taxon>
        <taxon>Chordata</taxon>
        <taxon>Craniata</taxon>
        <taxon>Vertebrata</taxon>
        <taxon>Euteleostomi</taxon>
        <taxon>Lepidosauria</taxon>
        <taxon>Sphenodontia</taxon>
        <taxon>Sphenodontidae</taxon>
        <taxon>Sphenodon</taxon>
    </lineage>
</organism>
<feature type="domain" description="CFAP65 seventh Ig-like" evidence="13">
    <location>
        <begin position="763"/>
        <end position="838"/>
    </location>
</feature>
<protein>
    <submittedName>
        <fullName evidence="14">Cilia and flagella associated protein 65</fullName>
    </submittedName>
</protein>
<dbReference type="Pfam" id="PF22544">
    <property type="entry name" value="HYDIN_VesB_CFA65-like_Ig"/>
    <property type="match status" value="1"/>
</dbReference>
<dbReference type="GO" id="GO:0001669">
    <property type="term" value="C:acrosomal vesicle"/>
    <property type="evidence" value="ECO:0007669"/>
    <property type="project" value="Ensembl"/>
</dbReference>
<feature type="domain" description="CFAP65-like ninth Ig-like" evidence="11">
    <location>
        <begin position="999"/>
        <end position="1180"/>
    </location>
</feature>
<dbReference type="InterPro" id="IPR053879">
    <property type="entry name" value="HYDIN_VesB_CFA65-like_Ig"/>
</dbReference>
<dbReference type="GeneTree" id="ENSGT00430000031142"/>
<proteinExistence type="predicted"/>
<dbReference type="InterPro" id="IPR058536">
    <property type="entry name" value="Ig_CFAP65_4th"/>
</dbReference>
<feature type="compositionally biased region" description="Acidic residues" evidence="7">
    <location>
        <begin position="1641"/>
        <end position="1653"/>
    </location>
</feature>
<dbReference type="Pfam" id="PF24771">
    <property type="entry name" value="Ig_CFAP74_1st"/>
    <property type="match status" value="1"/>
</dbReference>
<dbReference type="InterPro" id="IPR056305">
    <property type="entry name" value="Ig_CFAP65_10th"/>
</dbReference>
<dbReference type="InterPro" id="IPR008962">
    <property type="entry name" value="PapD-like_sf"/>
</dbReference>
<feature type="domain" description="HYDIN/VesB/CFA65-like Ig-like" evidence="8">
    <location>
        <begin position="131"/>
        <end position="195"/>
    </location>
</feature>
<evidence type="ECO:0000256" key="7">
    <source>
        <dbReference type="SAM" id="MobiDB-lite"/>
    </source>
</evidence>
<evidence type="ECO:0000259" key="8">
    <source>
        <dbReference type="Pfam" id="PF22544"/>
    </source>
</evidence>
<dbReference type="PANTHER" id="PTHR46127">
    <property type="entry name" value="CILIA- AND FLAGELLA-ASSOCIATED PROTEIN 65"/>
    <property type="match status" value="1"/>
</dbReference>
<reference evidence="14" key="1">
    <citation type="submission" date="2025-08" db="UniProtKB">
        <authorList>
            <consortium name="Ensembl"/>
        </authorList>
    </citation>
    <scope>IDENTIFICATION</scope>
</reference>
<evidence type="ECO:0000259" key="10">
    <source>
        <dbReference type="Pfam" id="PF24507"/>
    </source>
</evidence>
<sequence length="1717" mass="189479">GRREIQVTPPPPDPLASKVKETKGTFWGIEVAESLHWQGWELGKELPKPLTLKNVHVKTQKLKFRPPATRFFVTVFPQPIVLSPGMSLTLPIIFRPLEKREYEDRIHFEKAEGEFSVVLRATPPCHSLLCPDSVQLPICAVYDSTEASFHLRNVGDLLTLFNWETPSPFQLIPASGMLGPGCECTIKVTFQPQAALVYDGIATCWFGGNEEQQRTINLRAIAKYPHLLVNVLGDGSDGAGPGNLQDVLCFGCVAVGSTVERSIEICNLSVVNAPLRIERAKALPLRDCVFSCDVTRAMVPASGKLIIPMRFSPQTVGVQSVDYFTVVPAGNITQSVLKLTGSCKGPAVSLQRSYVNFDRLNLGERSVQPLEITNGSDIPASFQFDIDSRESVFSFDVPCGVLGGRSALTLQVTFQPSHPIICYRRVVCLLHHQDPLFLDLFGTCHSDTIKPTILRGRHLGWYRTHVARGLTFYPPDILGTMLREGKLQSDGNGALRLPPQIPAGQPPEEYPALDPLTEYFHDGVSSDLAVFPPHVSLDVGEFDFGCCAKLREVEPLPVCLTNHTKGTVTVVWTRSPASPFRVTPESCDIPPLKSTALRVTFQPPQLNAPYAAELEAFAFYKVLRHYKSIEEDNTMCPSWCLTLRLQGHTFEAGRQHLVPRYILDCAKAFPAVCRHVTTSLSVLLRNSGTEPITFSLGLDRCPSILAKPRCGYITPGGHQIFLLSTCPADTAVQQQLLSLQLNSSPTYLQEIPLQSNAEPLLLLLEDGGSLYFKPTCVGASSARTFTIKNCTRLPMRFQWKIQLSDSKILAVRPAAGTIQPNEALAQAWTFTPGEETKYLLRACVTVWRAPQTPAPEPPENARYILRLIGQGALGTIQALKEQLDVGKVLVGSAQSCELVLLNEGLCSLHYVLGLEQSITGPCDSEEVAGDPLAIQLDSYKGVIPARGKAVVCVTVSPARQLHYAWPIHYTISTPKAVDPACALGEKQPLCRVTATGVYPSLCITDACGAGSAGGISKLHLWRLFSLETLNQYLERDPTPPELAFRVPTRHSTHRIPPVNTPVLLDFNFGAAPIGSEPSIVVLLLENNGEIPLNWAFLFPSDQTIDMEHWAESTEFDPSELHQMRVQDNQLFSVSPKAGMLLPGQEQAVQLSHRHDFTGTDRLPLLLKVSHGREILLNFIGVTVELGRRYVHFTSTRHMFAPIAIGTYSPPKQVFELYNGGSMSVAYEIQLEPLTRLQEENFQHPVFVCLNPRGEILPGLTAHIEWVFSPLEARTYSVDVPIHILRGDSALITFQGIGYDPHIMGECAQFGKALSPSVIPGSAKLAVLGQVAFLSQHRICLGNIPIYSKCSRLFFLNNASESEAILFAWRVGASNILPETGVVQPGESTHCILTLQASENPSFYNVDLTCEVRQGGPLAQYKKELREWEAEREQQAGEFVITEKDLAAERGARHLPKAPAAIRKYKTLPPIKNLHVPNPPASRSQRRQLVDKEGGRVWARPEPPKPFLLHLGVTARSQLIDDFLGSFYPEFPQHFLAERPDGMSPNRDERGVRTDLLQQALVSSSKQEQQLVMDVLSAVIRGLLEDTQFHEAVTWSLAEPVPYFFQFWSEESAKRVDRKQSLGGGASSSMDPSPDPGAGEGVGEEEELEEEESLTDIVLHEQIREQKDKISRLPAFANLVEHMLENTIQNILVEASRGEVVLTALPKVISLPPAACRR</sequence>
<dbReference type="InterPro" id="IPR052614">
    <property type="entry name" value="CFAP65"/>
</dbReference>
<feature type="domain" description="CFAP65 tenth Ig-like" evidence="9">
    <location>
        <begin position="1185"/>
        <end position="1301"/>
    </location>
</feature>
<dbReference type="Ensembl" id="ENSSPUT00000026404.1">
    <property type="protein sequence ID" value="ENSSPUP00000024734.1"/>
    <property type="gene ID" value="ENSSPUG00000018948.1"/>
</dbReference>
<evidence type="ECO:0000259" key="9">
    <source>
        <dbReference type="Pfam" id="PF24291"/>
    </source>
</evidence>
<dbReference type="Gene3D" id="2.60.40.10">
    <property type="entry name" value="Immunoglobulins"/>
    <property type="match status" value="7"/>
</dbReference>
<dbReference type="GO" id="GO:0097225">
    <property type="term" value="C:sperm midpiece"/>
    <property type="evidence" value="ECO:0007669"/>
    <property type="project" value="Ensembl"/>
</dbReference>
<dbReference type="PANTHER" id="PTHR46127:SF1">
    <property type="entry name" value="CILIA- AND FLAGELLA-ASSOCIATED PROTEIN 65"/>
    <property type="match status" value="1"/>
</dbReference>
<keyword evidence="5" id="KW-0969">Cilium</keyword>
<evidence type="ECO:0000256" key="3">
    <source>
        <dbReference type="ARBA" id="ARBA00022490"/>
    </source>
</evidence>
<gene>
    <name evidence="14" type="primary">CFAP65</name>
</gene>
<evidence type="ECO:0000256" key="1">
    <source>
        <dbReference type="ARBA" id="ARBA00004230"/>
    </source>
</evidence>
<dbReference type="InterPro" id="IPR056344">
    <property type="entry name" value="Ig_CFAP65-like_9th"/>
</dbReference>
<keyword evidence="6" id="KW-0966">Cell projection</keyword>